<protein>
    <submittedName>
        <fullName evidence="1">Uncharacterized protein</fullName>
    </submittedName>
</protein>
<evidence type="ECO:0000313" key="1">
    <source>
        <dbReference type="EMBL" id="KIK89066.1"/>
    </source>
</evidence>
<proteinExistence type="predicted"/>
<dbReference type="Proteomes" id="UP000054538">
    <property type="component" value="Unassembled WGS sequence"/>
</dbReference>
<feature type="non-terminal residue" evidence="1">
    <location>
        <position position="1"/>
    </location>
</feature>
<dbReference type="HOGENOM" id="CLU_2612567_0_0_1"/>
<name>A0A0D0DQ63_9AGAM</name>
<dbReference type="EMBL" id="KN825533">
    <property type="protein sequence ID" value="KIK89066.1"/>
    <property type="molecule type" value="Genomic_DNA"/>
</dbReference>
<organism evidence="1 2">
    <name type="scientific">Paxillus rubicundulus Ve08.2h10</name>
    <dbReference type="NCBI Taxonomy" id="930991"/>
    <lineage>
        <taxon>Eukaryota</taxon>
        <taxon>Fungi</taxon>
        <taxon>Dikarya</taxon>
        <taxon>Basidiomycota</taxon>
        <taxon>Agaricomycotina</taxon>
        <taxon>Agaricomycetes</taxon>
        <taxon>Agaricomycetidae</taxon>
        <taxon>Boletales</taxon>
        <taxon>Paxilineae</taxon>
        <taxon>Paxillaceae</taxon>
        <taxon>Paxillus</taxon>
    </lineage>
</organism>
<sequence length="79" mass="9111">WKSNAFQLYLCKHVQILAVHMQKHPSLHEEFFRYTMPTTKSSCKSSSSSYCYGFPRCTQCIVRLLPHWGSQLTSSHTGS</sequence>
<keyword evidence="2" id="KW-1185">Reference proteome</keyword>
<gene>
    <name evidence="1" type="ORF">PAXRUDRAFT_152216</name>
</gene>
<reference evidence="2" key="2">
    <citation type="submission" date="2015-01" db="EMBL/GenBank/DDBJ databases">
        <title>Evolutionary Origins and Diversification of the Mycorrhizal Mutualists.</title>
        <authorList>
            <consortium name="DOE Joint Genome Institute"/>
            <consortium name="Mycorrhizal Genomics Consortium"/>
            <person name="Kohler A."/>
            <person name="Kuo A."/>
            <person name="Nagy L.G."/>
            <person name="Floudas D."/>
            <person name="Copeland A."/>
            <person name="Barry K.W."/>
            <person name="Cichocki N."/>
            <person name="Veneault-Fourrey C."/>
            <person name="LaButti K."/>
            <person name="Lindquist E.A."/>
            <person name="Lipzen A."/>
            <person name="Lundell T."/>
            <person name="Morin E."/>
            <person name="Murat C."/>
            <person name="Riley R."/>
            <person name="Ohm R."/>
            <person name="Sun H."/>
            <person name="Tunlid A."/>
            <person name="Henrissat B."/>
            <person name="Grigoriev I.V."/>
            <person name="Hibbett D.S."/>
            <person name="Martin F."/>
        </authorList>
    </citation>
    <scope>NUCLEOTIDE SEQUENCE [LARGE SCALE GENOMIC DNA]</scope>
    <source>
        <strain evidence="2">Ve08.2h10</strain>
    </source>
</reference>
<reference evidence="1 2" key="1">
    <citation type="submission" date="2014-04" db="EMBL/GenBank/DDBJ databases">
        <authorList>
            <consortium name="DOE Joint Genome Institute"/>
            <person name="Kuo A."/>
            <person name="Kohler A."/>
            <person name="Jargeat P."/>
            <person name="Nagy L.G."/>
            <person name="Floudas D."/>
            <person name="Copeland A."/>
            <person name="Barry K.W."/>
            <person name="Cichocki N."/>
            <person name="Veneault-Fourrey C."/>
            <person name="LaButti K."/>
            <person name="Lindquist E.A."/>
            <person name="Lipzen A."/>
            <person name="Lundell T."/>
            <person name="Morin E."/>
            <person name="Murat C."/>
            <person name="Sun H."/>
            <person name="Tunlid A."/>
            <person name="Henrissat B."/>
            <person name="Grigoriev I.V."/>
            <person name="Hibbett D.S."/>
            <person name="Martin F."/>
            <person name="Nordberg H.P."/>
            <person name="Cantor M.N."/>
            <person name="Hua S.X."/>
        </authorList>
    </citation>
    <scope>NUCLEOTIDE SEQUENCE [LARGE SCALE GENOMIC DNA]</scope>
    <source>
        <strain evidence="1 2">Ve08.2h10</strain>
    </source>
</reference>
<dbReference type="InParanoid" id="A0A0D0DQ63"/>
<evidence type="ECO:0000313" key="2">
    <source>
        <dbReference type="Proteomes" id="UP000054538"/>
    </source>
</evidence>
<dbReference type="AlphaFoldDB" id="A0A0D0DQ63"/>
<accession>A0A0D0DQ63</accession>